<organism evidence="7 8">
    <name type="scientific">Actinomyces glycerinitolerans</name>
    <dbReference type="NCBI Taxonomy" id="1892869"/>
    <lineage>
        <taxon>Bacteria</taxon>
        <taxon>Bacillati</taxon>
        <taxon>Actinomycetota</taxon>
        <taxon>Actinomycetes</taxon>
        <taxon>Actinomycetales</taxon>
        <taxon>Actinomycetaceae</taxon>
        <taxon>Actinomyces</taxon>
    </lineage>
</organism>
<dbReference type="Pfam" id="PF04587">
    <property type="entry name" value="ADP_PFK_GK"/>
    <property type="match status" value="1"/>
</dbReference>
<name>A0A1M4RX23_9ACTO</name>
<dbReference type="GO" id="GO:0006096">
    <property type="term" value="P:glycolytic process"/>
    <property type="evidence" value="ECO:0007669"/>
    <property type="project" value="UniProtKB-KW"/>
</dbReference>
<dbReference type="OrthoDB" id="2813007at2"/>
<dbReference type="InterPro" id="IPR029056">
    <property type="entry name" value="Ribokinase-like"/>
</dbReference>
<dbReference type="InterPro" id="IPR007666">
    <property type="entry name" value="ADP_PFK/GK"/>
</dbReference>
<evidence type="ECO:0000313" key="7">
    <source>
        <dbReference type="EMBL" id="SHE24512.1"/>
    </source>
</evidence>
<dbReference type="EMBL" id="FQTT01000003">
    <property type="protein sequence ID" value="SHE24512.1"/>
    <property type="molecule type" value="Genomic_DNA"/>
</dbReference>
<dbReference type="STRING" id="1892869.ACGLYG10_0716"/>
<dbReference type="SUPFAM" id="SSF53613">
    <property type="entry name" value="Ribokinase-like"/>
    <property type="match status" value="1"/>
</dbReference>
<keyword evidence="5" id="KW-0460">Magnesium</keyword>
<dbReference type="Gene3D" id="3.40.1190.20">
    <property type="match status" value="1"/>
</dbReference>
<protein>
    <submittedName>
        <fullName evidence="7">Adp-specific phosphofructokinase/glucokinase</fullName>
    </submittedName>
</protein>
<evidence type="ECO:0000256" key="6">
    <source>
        <dbReference type="ARBA" id="ARBA00023152"/>
    </source>
</evidence>
<keyword evidence="3" id="KW-0479">Metal-binding</keyword>
<dbReference type="PROSITE" id="PS51255">
    <property type="entry name" value="ADPK"/>
    <property type="match status" value="1"/>
</dbReference>
<accession>A0A1M4RX23</accession>
<keyword evidence="6" id="KW-0324">Glycolysis</keyword>
<keyword evidence="1" id="KW-0963">Cytoplasm</keyword>
<dbReference type="AlphaFoldDB" id="A0A1M4RX23"/>
<reference evidence="8" key="1">
    <citation type="submission" date="2016-09" db="EMBL/GenBank/DDBJ databases">
        <authorList>
            <person name="Strepis N."/>
        </authorList>
    </citation>
    <scope>NUCLEOTIDE SEQUENCE [LARGE SCALE GENOMIC DNA]</scope>
</reference>
<evidence type="ECO:0000256" key="2">
    <source>
        <dbReference type="ARBA" id="ARBA00022679"/>
    </source>
</evidence>
<keyword evidence="8" id="KW-1185">Reference proteome</keyword>
<keyword evidence="4 7" id="KW-0418">Kinase</keyword>
<proteinExistence type="predicted"/>
<keyword evidence="2" id="KW-0808">Transferase</keyword>
<evidence type="ECO:0000313" key="8">
    <source>
        <dbReference type="Proteomes" id="UP000184291"/>
    </source>
</evidence>
<dbReference type="Proteomes" id="UP000184291">
    <property type="component" value="Unassembled WGS sequence"/>
</dbReference>
<dbReference type="GO" id="GO:0016773">
    <property type="term" value="F:phosphotransferase activity, alcohol group as acceptor"/>
    <property type="evidence" value="ECO:0007669"/>
    <property type="project" value="InterPro"/>
</dbReference>
<gene>
    <name evidence="7" type="ORF">ACGLYG10_0716</name>
</gene>
<dbReference type="PANTHER" id="PTHR21208:SF1">
    <property type="entry name" value="ADP-DEPENDENT GLUCOKINASE"/>
    <property type="match status" value="1"/>
</dbReference>
<evidence type="ECO:0000256" key="5">
    <source>
        <dbReference type="ARBA" id="ARBA00022842"/>
    </source>
</evidence>
<dbReference type="GO" id="GO:0046872">
    <property type="term" value="F:metal ion binding"/>
    <property type="evidence" value="ECO:0007669"/>
    <property type="project" value="UniProtKB-KW"/>
</dbReference>
<evidence type="ECO:0000256" key="3">
    <source>
        <dbReference type="ARBA" id="ARBA00022723"/>
    </source>
</evidence>
<dbReference type="PANTHER" id="PTHR21208">
    <property type="entry name" value="ADP-DEPENDENT GLUCOKINASE"/>
    <property type="match status" value="1"/>
</dbReference>
<sequence length="402" mass="43475">MTERIVLGLGGTVDYELYWDAEAFQELVDTHGIHQAELEDAPPASAVDEREMLLAVLRSMRQSRGCECYAADKRALLAFADHFTYQVTLGGTCVRAALAMERIGVASTVHLVSINDDVRRLLPDAVARVCSAEADSLDPHVIVQYPAGAAVRLADGELTAHRPNRVILVNDAPNEDLRLSKDLPRLLAEARVVLISGFNTMKSASELRTRLGELENALAETPPDAVVVYEDAGFHNDAMREVILETIPHLVDLHSLNEDEARHYLGRAIDLEDGAQVAAMMTDLHRRLGAPTVMVHTSRYAAVVGERAALFREAAEAGCLLASTRFLHGDRYGVEEYTEVAWAPREETGERLARASEPAAAGVLIAPGFAVRTASPTTIGLGDTFIGGVVAHLAEKGGLQTS</sequence>
<evidence type="ECO:0000256" key="1">
    <source>
        <dbReference type="ARBA" id="ARBA00022490"/>
    </source>
</evidence>
<evidence type="ECO:0000256" key="4">
    <source>
        <dbReference type="ARBA" id="ARBA00022777"/>
    </source>
</evidence>
<dbReference type="RefSeq" id="WP_073327987.1">
    <property type="nucleotide sequence ID" value="NZ_FQTT01000003.1"/>
</dbReference>
<dbReference type="GO" id="GO:0016301">
    <property type="term" value="F:kinase activity"/>
    <property type="evidence" value="ECO:0007669"/>
    <property type="project" value="UniProtKB-KW"/>
</dbReference>